<accession>X1K2Q8</accession>
<dbReference type="SUPFAM" id="SSF49265">
    <property type="entry name" value="Fibronectin type III"/>
    <property type="match status" value="1"/>
</dbReference>
<sequence>CDCGFEWGETIAYEHPATPTQSRTTGQNFSQLIDGLSRNTTYHFRAFATNLAGTGYGADMSFHTSVPLNLAHALSREEL</sequence>
<proteinExistence type="predicted"/>
<comment type="caution">
    <text evidence="1">The sequence shown here is derived from an EMBL/GenBank/DDBJ whole genome shotgun (WGS) entry which is preliminary data.</text>
</comment>
<feature type="non-terminal residue" evidence="1">
    <location>
        <position position="1"/>
    </location>
</feature>
<gene>
    <name evidence="1" type="ORF">S03H2_63394</name>
</gene>
<dbReference type="CDD" id="cd00063">
    <property type="entry name" value="FN3"/>
    <property type="match status" value="1"/>
</dbReference>
<dbReference type="EMBL" id="BARU01041074">
    <property type="protein sequence ID" value="GAH84549.1"/>
    <property type="molecule type" value="Genomic_DNA"/>
</dbReference>
<dbReference type="InterPro" id="IPR013783">
    <property type="entry name" value="Ig-like_fold"/>
</dbReference>
<dbReference type="InterPro" id="IPR036116">
    <property type="entry name" value="FN3_sf"/>
</dbReference>
<dbReference type="InterPro" id="IPR003961">
    <property type="entry name" value="FN3_dom"/>
</dbReference>
<dbReference type="AlphaFoldDB" id="X1K2Q8"/>
<evidence type="ECO:0008006" key="2">
    <source>
        <dbReference type="Google" id="ProtNLM"/>
    </source>
</evidence>
<dbReference type="Gene3D" id="2.60.40.10">
    <property type="entry name" value="Immunoglobulins"/>
    <property type="match status" value="1"/>
</dbReference>
<evidence type="ECO:0000313" key="1">
    <source>
        <dbReference type="EMBL" id="GAH84549.1"/>
    </source>
</evidence>
<name>X1K2Q8_9ZZZZ</name>
<organism evidence="1">
    <name type="scientific">marine sediment metagenome</name>
    <dbReference type="NCBI Taxonomy" id="412755"/>
    <lineage>
        <taxon>unclassified sequences</taxon>
        <taxon>metagenomes</taxon>
        <taxon>ecological metagenomes</taxon>
    </lineage>
</organism>
<reference evidence="1" key="1">
    <citation type="journal article" date="2014" name="Front. Microbiol.">
        <title>High frequency of phylogenetically diverse reductive dehalogenase-homologous genes in deep subseafloor sedimentary metagenomes.</title>
        <authorList>
            <person name="Kawai M."/>
            <person name="Futagami T."/>
            <person name="Toyoda A."/>
            <person name="Takaki Y."/>
            <person name="Nishi S."/>
            <person name="Hori S."/>
            <person name="Arai W."/>
            <person name="Tsubouchi T."/>
            <person name="Morono Y."/>
            <person name="Uchiyama I."/>
            <person name="Ito T."/>
            <person name="Fujiyama A."/>
            <person name="Inagaki F."/>
            <person name="Takami H."/>
        </authorList>
    </citation>
    <scope>NUCLEOTIDE SEQUENCE</scope>
    <source>
        <strain evidence="1">Expedition CK06-06</strain>
    </source>
</reference>
<protein>
    <recommendedName>
        <fullName evidence="2">Fibronectin type-III domain-containing protein</fullName>
    </recommendedName>
</protein>